<feature type="region of interest" description="Disordered" evidence="3">
    <location>
        <begin position="51"/>
        <end position="79"/>
    </location>
</feature>
<proteinExistence type="predicted"/>
<evidence type="ECO:0000256" key="3">
    <source>
        <dbReference type="SAM" id="MobiDB-lite"/>
    </source>
</evidence>
<dbReference type="Proteomes" id="UP000182977">
    <property type="component" value="Chromosome I"/>
</dbReference>
<sequence>MRMAKPSVADQGSRQSVFRRRRLVRGAALAVSVLGVTIALIVLPGRPSEREAISPFDGMPTPSGASDQGESEDDPTTPTLDTVRDIRAELDADAAARYDNPIDPDRVAAVVTRPGPYVPMGTIQIPAIGLDVEYGSGVHEAALVHGPGHWPGTPAPGQPGNPVISGHRNTHTQPFKKLDQVEVGDVIIASAYGGPATEYTVFNTVIVPEAEYEDYVLQQPDDPTVREITVFACHPEGNPVNRIIVQARA</sequence>
<evidence type="ECO:0000256" key="2">
    <source>
        <dbReference type="PIRSR" id="PIRSR605754-1"/>
    </source>
</evidence>
<protein>
    <submittedName>
        <fullName evidence="5">Sortase family protein</fullName>
    </submittedName>
</protein>
<evidence type="ECO:0000256" key="1">
    <source>
        <dbReference type="ARBA" id="ARBA00022801"/>
    </source>
</evidence>
<accession>A0A1H2L844</accession>
<dbReference type="NCBIfam" id="TIGR01076">
    <property type="entry name" value="sortase_fam"/>
    <property type="match status" value="1"/>
</dbReference>
<dbReference type="Pfam" id="PF04203">
    <property type="entry name" value="Sortase"/>
    <property type="match status" value="1"/>
</dbReference>
<feature type="active site" description="Acyl-thioester intermediate" evidence="2">
    <location>
        <position position="233"/>
    </location>
</feature>
<evidence type="ECO:0000256" key="4">
    <source>
        <dbReference type="SAM" id="Phobius"/>
    </source>
</evidence>
<keyword evidence="4" id="KW-1133">Transmembrane helix</keyword>
<dbReference type="EMBL" id="LT629791">
    <property type="protein sequence ID" value="SDU76962.1"/>
    <property type="molecule type" value="Genomic_DNA"/>
</dbReference>
<dbReference type="Gene3D" id="2.40.260.10">
    <property type="entry name" value="Sortase"/>
    <property type="match status" value="1"/>
</dbReference>
<feature type="active site" description="Proton donor/acceptor" evidence="2">
    <location>
        <position position="167"/>
    </location>
</feature>
<keyword evidence="4" id="KW-0812">Transmembrane</keyword>
<dbReference type="InterPro" id="IPR042003">
    <property type="entry name" value="Sortase_E"/>
</dbReference>
<feature type="transmembrane region" description="Helical" evidence="4">
    <location>
        <begin position="23"/>
        <end position="43"/>
    </location>
</feature>
<dbReference type="SUPFAM" id="SSF63817">
    <property type="entry name" value="Sortase"/>
    <property type="match status" value="1"/>
</dbReference>
<keyword evidence="6" id="KW-1185">Reference proteome</keyword>
<dbReference type="InterPro" id="IPR005754">
    <property type="entry name" value="Sortase"/>
</dbReference>
<dbReference type="AlphaFoldDB" id="A0A1H2L844"/>
<evidence type="ECO:0000313" key="5">
    <source>
        <dbReference type="EMBL" id="SDU76962.1"/>
    </source>
</evidence>
<evidence type="ECO:0000313" key="6">
    <source>
        <dbReference type="Proteomes" id="UP000182977"/>
    </source>
</evidence>
<gene>
    <name evidence="5" type="ORF">SAMN04488563_5372</name>
</gene>
<reference evidence="6" key="1">
    <citation type="submission" date="2016-10" db="EMBL/GenBank/DDBJ databases">
        <authorList>
            <person name="Varghese N."/>
            <person name="Submissions S."/>
        </authorList>
    </citation>
    <scope>NUCLEOTIDE SEQUENCE [LARGE SCALE GENOMIC DNA]</scope>
    <source>
        <strain evidence="6">DSM 45079</strain>
    </source>
</reference>
<keyword evidence="1" id="KW-0378">Hydrolase</keyword>
<keyword evidence="4" id="KW-0472">Membrane</keyword>
<dbReference type="STRING" id="419479.SAMN04488563_5372"/>
<name>A0A1H2L844_9ACTN</name>
<dbReference type="GO" id="GO:0016787">
    <property type="term" value="F:hydrolase activity"/>
    <property type="evidence" value="ECO:0007669"/>
    <property type="project" value="UniProtKB-KW"/>
</dbReference>
<organism evidence="5 6">
    <name type="scientific">Jiangella alkaliphila</name>
    <dbReference type="NCBI Taxonomy" id="419479"/>
    <lineage>
        <taxon>Bacteria</taxon>
        <taxon>Bacillati</taxon>
        <taxon>Actinomycetota</taxon>
        <taxon>Actinomycetes</taxon>
        <taxon>Jiangellales</taxon>
        <taxon>Jiangellaceae</taxon>
        <taxon>Jiangella</taxon>
    </lineage>
</organism>
<dbReference type="CDD" id="cd05830">
    <property type="entry name" value="Sortase_E"/>
    <property type="match status" value="1"/>
</dbReference>
<dbReference type="InterPro" id="IPR023365">
    <property type="entry name" value="Sortase_dom-sf"/>
</dbReference>